<protein>
    <submittedName>
        <fullName evidence="2">Uncharacterized protein</fullName>
    </submittedName>
</protein>
<dbReference type="Proteomes" id="UP001651158">
    <property type="component" value="Unassembled WGS sequence"/>
</dbReference>
<comment type="caution">
    <text evidence="2">The sequence shown here is derived from an EMBL/GenBank/DDBJ whole genome shotgun (WGS) entry which is preliminary data.</text>
</comment>
<evidence type="ECO:0000313" key="2">
    <source>
        <dbReference type="EMBL" id="KAL5102936.1"/>
    </source>
</evidence>
<feature type="compositionally biased region" description="Polar residues" evidence="1">
    <location>
        <begin position="50"/>
        <end position="66"/>
    </location>
</feature>
<name>A0ABR4PZW9_9CEST</name>
<sequence length="219" mass="23828">MLLPPPPPPPPPPLPPPLCSPKVQMWSQMTLRNGHTKGCRSALPLHHASSPYSTNRSRAREQPSSLHPSAFFPSTSTFIHSLIHSFILPNTSPTSERSPTFLPPIPSWHVTLELLRVDRRDGHARNLHHSKLTTSSTLHAAPVGPLEPVGPVGPAGPVGLTTSLNCEVLPQPTPHEENRHMLGDDARVFGDALHNSGCMHCFLSTLSTESFPSRCFNST</sequence>
<dbReference type="EMBL" id="JAKROA010000022">
    <property type="protein sequence ID" value="KAL5102936.1"/>
    <property type="molecule type" value="Genomic_DNA"/>
</dbReference>
<keyword evidence="3" id="KW-1185">Reference proteome</keyword>
<feature type="region of interest" description="Disordered" evidence="1">
    <location>
        <begin position="35"/>
        <end position="66"/>
    </location>
</feature>
<evidence type="ECO:0000256" key="1">
    <source>
        <dbReference type="SAM" id="MobiDB-lite"/>
    </source>
</evidence>
<gene>
    <name evidence="2" type="ORF">TcWFU_003806</name>
</gene>
<reference evidence="2 3" key="1">
    <citation type="journal article" date="2022" name="Front. Cell. Infect. Microbiol.">
        <title>The Genomes of Two Strains of Taenia crassiceps the Animal Model for the Study of Human Cysticercosis.</title>
        <authorList>
            <person name="Bobes R.J."/>
            <person name="Estrada K."/>
            <person name="Rios-Valencia D.G."/>
            <person name="Calderon-Gallegos A."/>
            <person name="de la Torre P."/>
            <person name="Carrero J.C."/>
            <person name="Sanchez-Flores A."/>
            <person name="Laclette J.P."/>
        </authorList>
    </citation>
    <scope>NUCLEOTIDE SEQUENCE [LARGE SCALE GENOMIC DNA]</scope>
    <source>
        <strain evidence="2">WFUcys</strain>
    </source>
</reference>
<proteinExistence type="predicted"/>
<evidence type="ECO:0000313" key="3">
    <source>
        <dbReference type="Proteomes" id="UP001651158"/>
    </source>
</evidence>
<accession>A0ABR4PZW9</accession>
<organism evidence="2 3">
    <name type="scientific">Taenia crassiceps</name>
    <dbReference type="NCBI Taxonomy" id="6207"/>
    <lineage>
        <taxon>Eukaryota</taxon>
        <taxon>Metazoa</taxon>
        <taxon>Spiralia</taxon>
        <taxon>Lophotrochozoa</taxon>
        <taxon>Platyhelminthes</taxon>
        <taxon>Cestoda</taxon>
        <taxon>Eucestoda</taxon>
        <taxon>Cyclophyllidea</taxon>
        <taxon>Taeniidae</taxon>
        <taxon>Taenia</taxon>
    </lineage>
</organism>